<evidence type="ECO:0000313" key="2">
    <source>
        <dbReference type="EMBL" id="CAG6464408.1"/>
    </source>
</evidence>
<dbReference type="Gene3D" id="3.90.1150.10">
    <property type="entry name" value="Aspartate Aminotransferase, domain 1"/>
    <property type="match status" value="1"/>
</dbReference>
<dbReference type="GO" id="GO:0047536">
    <property type="term" value="F:2-aminoadipate transaminase activity"/>
    <property type="evidence" value="ECO:0007669"/>
    <property type="project" value="TreeGrafter"/>
</dbReference>
<dbReference type="AlphaFoldDB" id="A0A8D8AVT9"/>
<dbReference type="PANTHER" id="PTHR42858:SF1">
    <property type="entry name" value="LD15494P"/>
    <property type="match status" value="1"/>
</dbReference>
<keyword evidence="2" id="KW-0808">Transferase</keyword>
<dbReference type="InterPro" id="IPR015422">
    <property type="entry name" value="PyrdxlP-dep_Trfase_small"/>
</dbReference>
<name>A0A8D8AVT9_CULPI</name>
<dbReference type="InterPro" id="IPR004839">
    <property type="entry name" value="Aminotransferase_I/II_large"/>
</dbReference>
<dbReference type="GO" id="GO:0030170">
    <property type="term" value="F:pyridoxal phosphate binding"/>
    <property type="evidence" value="ECO:0007669"/>
    <property type="project" value="InterPro"/>
</dbReference>
<reference evidence="2" key="1">
    <citation type="submission" date="2021-05" db="EMBL/GenBank/DDBJ databases">
        <authorList>
            <person name="Alioto T."/>
            <person name="Alioto T."/>
            <person name="Gomez Garrido J."/>
        </authorList>
    </citation>
    <scope>NUCLEOTIDE SEQUENCE</scope>
</reference>
<dbReference type="PANTHER" id="PTHR42858">
    <property type="entry name" value="AMINOTRANSFERASE"/>
    <property type="match status" value="1"/>
</dbReference>
<dbReference type="SUPFAM" id="SSF53383">
    <property type="entry name" value="PLP-dependent transferases"/>
    <property type="match status" value="1"/>
</dbReference>
<dbReference type="Gene3D" id="3.40.640.10">
    <property type="entry name" value="Type I PLP-dependent aspartate aminotransferase-like (Major domain)"/>
    <property type="match status" value="1"/>
</dbReference>
<dbReference type="InterPro" id="IPR015424">
    <property type="entry name" value="PyrdxlP-dep_Trfase"/>
</dbReference>
<dbReference type="Pfam" id="PF00155">
    <property type="entry name" value="Aminotran_1_2"/>
    <property type="match status" value="1"/>
</dbReference>
<feature type="domain" description="Aminotransferase class I/classII large" evidence="1">
    <location>
        <begin position="44"/>
        <end position="414"/>
    </location>
</feature>
<keyword evidence="2" id="KW-0032">Aminotransferase</keyword>
<sequence>MAARSEVPMRHLFDGSELNVYDQQIANLSAGAPGPDLLAECCQIFRAATEHRMKFELENNSYLFQYGPTIGTTEFRETLAGFLSKGYCSEVNKSDLVMTSGATHGLHLILSTLVDLAGVVFVDEVTYMIALEAFQQFESMRVVPVPLNCDGPNLDALGALINKYRFKPTGSKLFWGVYYTIPTFHNPTGILFSEEINKQLIRLARASDILVACDDVYNLLYYSVGKPGEGSGVCPPKRLFAYDIEDLGSDGWQGNVISNGSFSKILSPGIRLGWMECPPRCLELFRASGILKSGGAANNYTGGIVSSLIQLGLAEQQLEKYSTKYSERLRAAADVLEAKLPAGCSFERPKGGYFIWIRFPEGVDCVEFNQYSLKHFGVTAIAGSRFASGATHRNFLRVTFAFHEAGYLMESVEKLCRAAEQYLAEKAGGNGGN</sequence>
<dbReference type="InterPro" id="IPR015421">
    <property type="entry name" value="PyrdxlP-dep_Trfase_major"/>
</dbReference>
<protein>
    <submittedName>
        <fullName evidence="2">Aromatic-amino-acid aminotransferase 1</fullName>
    </submittedName>
</protein>
<evidence type="ECO:0000259" key="1">
    <source>
        <dbReference type="Pfam" id="PF00155"/>
    </source>
</evidence>
<proteinExistence type="predicted"/>
<accession>A0A8D8AVT9</accession>
<dbReference type="EMBL" id="HBUE01050984">
    <property type="protein sequence ID" value="CAG6464408.1"/>
    <property type="molecule type" value="Transcribed_RNA"/>
</dbReference>
<organism evidence="2">
    <name type="scientific">Culex pipiens</name>
    <name type="common">House mosquito</name>
    <dbReference type="NCBI Taxonomy" id="7175"/>
    <lineage>
        <taxon>Eukaryota</taxon>
        <taxon>Metazoa</taxon>
        <taxon>Ecdysozoa</taxon>
        <taxon>Arthropoda</taxon>
        <taxon>Hexapoda</taxon>
        <taxon>Insecta</taxon>
        <taxon>Pterygota</taxon>
        <taxon>Neoptera</taxon>
        <taxon>Endopterygota</taxon>
        <taxon>Diptera</taxon>
        <taxon>Nematocera</taxon>
        <taxon>Culicoidea</taxon>
        <taxon>Culicidae</taxon>
        <taxon>Culicinae</taxon>
        <taxon>Culicini</taxon>
        <taxon>Culex</taxon>
        <taxon>Culex</taxon>
    </lineage>
</organism>
<dbReference type="CDD" id="cd00609">
    <property type="entry name" value="AAT_like"/>
    <property type="match status" value="1"/>
</dbReference>